<comment type="subcellular location">
    <subcellularLocation>
        <location evidence="1">Membrane</location>
        <topology evidence="1">Multi-pass membrane protein</topology>
    </subcellularLocation>
</comment>
<dbReference type="Gene3D" id="1.20.1260.100">
    <property type="entry name" value="TspO/MBR protein"/>
    <property type="match status" value="1"/>
</dbReference>
<keyword evidence="4 6" id="KW-1133">Transmembrane helix</keyword>
<name>A0AAV8V3R5_9RHOD</name>
<dbReference type="InterPro" id="IPR004307">
    <property type="entry name" value="TspO_MBR"/>
</dbReference>
<feature type="transmembrane region" description="Helical" evidence="6">
    <location>
        <begin position="77"/>
        <end position="97"/>
    </location>
</feature>
<accession>A0AAV8V3R5</accession>
<dbReference type="Pfam" id="PF03073">
    <property type="entry name" value="TspO_MBR"/>
    <property type="match status" value="1"/>
</dbReference>
<dbReference type="PANTHER" id="PTHR10057:SF0">
    <property type="entry name" value="TRANSLOCATOR PROTEIN"/>
    <property type="match status" value="1"/>
</dbReference>
<proteinExistence type="inferred from homology"/>
<gene>
    <name evidence="7" type="ORF">NDN08_005126</name>
</gene>
<comment type="caution">
    <text evidence="7">The sequence shown here is derived from an EMBL/GenBank/DDBJ whole genome shotgun (WGS) entry which is preliminary data.</text>
</comment>
<dbReference type="PANTHER" id="PTHR10057">
    <property type="entry name" value="PERIPHERAL-TYPE BENZODIAZEPINE RECEPTOR"/>
    <property type="match status" value="1"/>
</dbReference>
<feature type="transmembrane region" description="Helical" evidence="6">
    <location>
        <begin position="128"/>
        <end position="149"/>
    </location>
</feature>
<evidence type="ECO:0000313" key="8">
    <source>
        <dbReference type="Proteomes" id="UP001157974"/>
    </source>
</evidence>
<keyword evidence="8" id="KW-1185">Reference proteome</keyword>
<feature type="transmembrane region" description="Helical" evidence="6">
    <location>
        <begin position="161"/>
        <end position="180"/>
    </location>
</feature>
<feature type="transmembrane region" description="Helical" evidence="6">
    <location>
        <begin position="12"/>
        <end position="30"/>
    </location>
</feature>
<reference evidence="7 8" key="1">
    <citation type="journal article" date="2023" name="Nat. Commun.">
        <title>Origin of minicircular mitochondrial genomes in red algae.</title>
        <authorList>
            <person name="Lee Y."/>
            <person name="Cho C.H."/>
            <person name="Lee Y.M."/>
            <person name="Park S.I."/>
            <person name="Yang J.H."/>
            <person name="West J.A."/>
            <person name="Bhattacharya D."/>
            <person name="Yoon H.S."/>
        </authorList>
    </citation>
    <scope>NUCLEOTIDE SEQUENCE [LARGE SCALE GENOMIC DNA]</scope>
    <source>
        <strain evidence="7 8">CCMP1338</strain>
        <tissue evidence="7">Whole cell</tissue>
    </source>
</reference>
<protein>
    <submittedName>
        <fullName evidence="7">Uncharacterized protein</fullName>
    </submittedName>
</protein>
<feature type="transmembrane region" description="Helical" evidence="6">
    <location>
        <begin position="187"/>
        <end position="209"/>
    </location>
</feature>
<keyword evidence="3 6" id="KW-0812">Transmembrane</keyword>
<sequence>MQVDYLRHVLPHTLAEVSLLMLTTLGLQLVQRFALTPLSLVVEESFGSSALLQPVVDFRPSLFLDKQSEKYWSNTSFVLWVLFGYGAQFLLHLPSLWKKRIQLTKAFRPLGEDWYSQLKRPAWFPKGYFFPLVWIPVKFVRAIGHSLLWESLEHNSMSMPVMLGVMTYVFGNMWNQVVFVQHDLLGGITVLGMQIFCMISIVVYCLFEVPSIAKFFIPYTVSACAALILNVALLAKNYEQRSSRPMES</sequence>
<comment type="similarity">
    <text evidence="2">Belongs to the TspO/BZRP family.</text>
</comment>
<evidence type="ECO:0000256" key="3">
    <source>
        <dbReference type="ARBA" id="ARBA00022692"/>
    </source>
</evidence>
<dbReference type="InterPro" id="IPR038330">
    <property type="entry name" value="TspO/MBR-related_sf"/>
</dbReference>
<evidence type="ECO:0000256" key="4">
    <source>
        <dbReference type="ARBA" id="ARBA00022989"/>
    </source>
</evidence>
<evidence type="ECO:0000256" key="1">
    <source>
        <dbReference type="ARBA" id="ARBA00004141"/>
    </source>
</evidence>
<dbReference type="Proteomes" id="UP001157974">
    <property type="component" value="Unassembled WGS sequence"/>
</dbReference>
<organism evidence="7 8">
    <name type="scientific">Rhodosorus marinus</name>
    <dbReference type="NCBI Taxonomy" id="101924"/>
    <lineage>
        <taxon>Eukaryota</taxon>
        <taxon>Rhodophyta</taxon>
        <taxon>Stylonematophyceae</taxon>
        <taxon>Stylonematales</taxon>
        <taxon>Stylonemataceae</taxon>
        <taxon>Rhodosorus</taxon>
    </lineage>
</organism>
<evidence type="ECO:0000256" key="2">
    <source>
        <dbReference type="ARBA" id="ARBA00007524"/>
    </source>
</evidence>
<dbReference type="GO" id="GO:0016020">
    <property type="term" value="C:membrane"/>
    <property type="evidence" value="ECO:0007669"/>
    <property type="project" value="UniProtKB-SubCell"/>
</dbReference>
<feature type="transmembrane region" description="Helical" evidence="6">
    <location>
        <begin position="215"/>
        <end position="235"/>
    </location>
</feature>
<evidence type="ECO:0000313" key="7">
    <source>
        <dbReference type="EMBL" id="KAJ8908417.1"/>
    </source>
</evidence>
<evidence type="ECO:0000256" key="5">
    <source>
        <dbReference type="ARBA" id="ARBA00023136"/>
    </source>
</evidence>
<dbReference type="GO" id="GO:0033013">
    <property type="term" value="P:tetrapyrrole metabolic process"/>
    <property type="evidence" value="ECO:0007669"/>
    <property type="project" value="UniProtKB-ARBA"/>
</dbReference>
<dbReference type="AlphaFoldDB" id="A0AAV8V3R5"/>
<dbReference type="EMBL" id="JAMWBK010000001">
    <property type="protein sequence ID" value="KAJ8908417.1"/>
    <property type="molecule type" value="Genomic_DNA"/>
</dbReference>
<keyword evidence="5 6" id="KW-0472">Membrane</keyword>
<evidence type="ECO:0000256" key="6">
    <source>
        <dbReference type="SAM" id="Phobius"/>
    </source>
</evidence>